<evidence type="ECO:0000256" key="1">
    <source>
        <dbReference type="ARBA" id="ARBA00006572"/>
    </source>
</evidence>
<keyword evidence="3" id="KW-0813">Transport</keyword>
<dbReference type="PANTHER" id="PTHR12100:SF0">
    <property type="entry name" value="EXOCYST COMPLEX COMPONENT 5"/>
    <property type="match status" value="1"/>
</dbReference>
<feature type="domain" description="Exocyst complex component Sec10 N-terminal" evidence="11">
    <location>
        <begin position="44"/>
        <end position="156"/>
    </location>
</feature>
<evidence type="ECO:0000259" key="10">
    <source>
        <dbReference type="Pfam" id="PF13877"/>
    </source>
</evidence>
<dbReference type="InterPro" id="IPR048625">
    <property type="entry name" value="Sec10_N"/>
</dbReference>
<dbReference type="Pfam" id="PF20667">
    <property type="entry name" value="Sec10_N"/>
    <property type="match status" value="1"/>
</dbReference>
<evidence type="ECO:0000256" key="5">
    <source>
        <dbReference type="ARBA" id="ARBA00023054"/>
    </source>
</evidence>
<keyword evidence="7" id="KW-0802">TPR repeat</keyword>
<name>A0A914VB36_9BILA</name>
<evidence type="ECO:0000256" key="4">
    <source>
        <dbReference type="ARBA" id="ARBA00022483"/>
    </source>
</evidence>
<dbReference type="AlphaFoldDB" id="A0A914VB36"/>
<keyword evidence="5 8" id="KW-0175">Coiled coil</keyword>
<keyword evidence="4" id="KW-0268">Exocytosis</keyword>
<evidence type="ECO:0000259" key="9">
    <source>
        <dbReference type="Pfam" id="PF07393"/>
    </source>
</evidence>
<evidence type="ECO:0000256" key="8">
    <source>
        <dbReference type="SAM" id="Coils"/>
    </source>
</evidence>
<accession>A0A914VB36</accession>
<dbReference type="GO" id="GO:0006893">
    <property type="term" value="P:Golgi to plasma membrane transport"/>
    <property type="evidence" value="ECO:0007669"/>
    <property type="project" value="TreeGrafter"/>
</dbReference>
<evidence type="ECO:0000256" key="2">
    <source>
        <dbReference type="ARBA" id="ARBA00017524"/>
    </source>
</evidence>
<sequence>MANQQYFATYVQDLEQDPFDPTDFVERLAWRLTGGGGDDIQATSLHRAFEEEIGSLQLLSEQYQSKIQRLEGQCREEEEEFAVTLDRLQAENAGAVEKLKDLDATMQLVAGKVVHLGDQLESVNAPRARAFEALQLMKHFDEFLTDQPLHSDVFTDPDKLLESAEIIHKLASISQELSSDKYATVQSRINHKYDEIERLMLEEFVRTHRVGNRQKMKQIATILSNFKGYSQCLDAYIEHIQVGAFRSADIFGDTLSLCRKTYPMLDQIFPTPEQVMAKLALNIFHGKLQEFIGAKLMDAENDGDLESYLTNLHDLYAKTQKLAVELAEFKIGSDAEFLPALIRSLFGRYLDTYIQTEIKFLNEQCTNLLQKFYESKKHQKRQIQSGGLQDFKRDIQARIMTVETFGGETFLSEEVAINMLQETKLAFQRCQSLSIRDTSPQNTELVLDVLLKYLCTEHLEYAIEIGLSGISLAEPKTPPPPHFLSVVRQTAAICHLFEKQFEDSIYALVKETTAEESAVSKKRQALFVLENKMTLGLDRHLNAVVGYVRFVLATEQKKTDFRPENEDQIVPLCSTACTTVVRFLNEQVERIRDSVDGTNLTTVMTELGVRFHRTVLTHIYQFVYSSAGAMLLLCDINEYRKLIMSWKVPLASKLFESLHALSNLLVVVPENLADACTADVLEAQNLKEKGNESFKRRQYDNAVHFYSQAIDCDPNEPVIYSNRAQAYLKLKRPESAKVDCDAALSLDTTFIKALYRRGVAQVSLGLLDCARKDFEQILRLEPANADAAKEIGNLEQTDRTSGPIVVEFRAVDKPPMLRSRQELRRIPVEVISEAHSTAADETASLTEDMQQSTIEGVQRKAQIVEAVDTVSQARKEVPRVPPVPSTLYQFLIDYRVLKNHPDVFAEYFMQIDPALYELLFGEMMDSDMLSDLVDGLERKVAGNQVINAQVMERLLALTKMSTFDMAVLFWSDKERNALRAVLRSIKEREKDCELKVMSSVCKAFGIIL</sequence>
<evidence type="ECO:0000256" key="3">
    <source>
        <dbReference type="ARBA" id="ARBA00022448"/>
    </source>
</evidence>
<feature type="domain" description="Exocyst complex component Sec10-like alpha-helical bundle" evidence="9">
    <location>
        <begin position="162"/>
        <end position="681"/>
    </location>
</feature>
<dbReference type="InterPro" id="IPR025986">
    <property type="entry name" value="RPAP3-like_C"/>
</dbReference>
<evidence type="ECO:0000259" key="11">
    <source>
        <dbReference type="Pfam" id="PF20667"/>
    </source>
</evidence>
<feature type="domain" description="RNA-polymerase II-associated protein 3-like C-terminal" evidence="10">
    <location>
        <begin position="884"/>
        <end position="975"/>
    </location>
</feature>
<dbReference type="GO" id="GO:0006887">
    <property type="term" value="P:exocytosis"/>
    <property type="evidence" value="ECO:0007669"/>
    <property type="project" value="UniProtKB-KW"/>
</dbReference>
<protein>
    <recommendedName>
        <fullName evidence="2">Exocyst complex component 5</fullName>
    </recommendedName>
    <alternativeName>
        <fullName evidence="6">Exocyst complex component Sec10</fullName>
    </alternativeName>
</protein>
<dbReference type="Pfam" id="PF07393">
    <property type="entry name" value="Sec10_HB"/>
    <property type="match status" value="1"/>
</dbReference>
<feature type="coiled-coil region" evidence="8">
    <location>
        <begin position="53"/>
        <end position="105"/>
    </location>
</feature>
<feature type="repeat" description="TPR" evidence="7">
    <location>
        <begin position="751"/>
        <end position="784"/>
    </location>
</feature>
<evidence type="ECO:0000313" key="12">
    <source>
        <dbReference type="Proteomes" id="UP000887566"/>
    </source>
</evidence>
<dbReference type="GO" id="GO:0000145">
    <property type="term" value="C:exocyst"/>
    <property type="evidence" value="ECO:0007669"/>
    <property type="project" value="TreeGrafter"/>
</dbReference>
<comment type="similarity">
    <text evidence="1">Belongs to the SEC10 family.</text>
</comment>
<dbReference type="Pfam" id="PF13877">
    <property type="entry name" value="RPAP3_C"/>
    <property type="match status" value="1"/>
</dbReference>
<organism evidence="12 13">
    <name type="scientific">Plectus sambesii</name>
    <dbReference type="NCBI Taxonomy" id="2011161"/>
    <lineage>
        <taxon>Eukaryota</taxon>
        <taxon>Metazoa</taxon>
        <taxon>Ecdysozoa</taxon>
        <taxon>Nematoda</taxon>
        <taxon>Chromadorea</taxon>
        <taxon>Plectida</taxon>
        <taxon>Plectina</taxon>
        <taxon>Plectoidea</taxon>
        <taxon>Plectidae</taxon>
        <taxon>Plectus</taxon>
    </lineage>
</organism>
<dbReference type="InterPro" id="IPR011990">
    <property type="entry name" value="TPR-like_helical_dom_sf"/>
</dbReference>
<dbReference type="SMART" id="SM00028">
    <property type="entry name" value="TPR"/>
    <property type="match status" value="3"/>
</dbReference>
<dbReference type="PROSITE" id="PS50005">
    <property type="entry name" value="TPR"/>
    <property type="match status" value="2"/>
</dbReference>
<dbReference type="SUPFAM" id="SSF48452">
    <property type="entry name" value="TPR-like"/>
    <property type="match status" value="1"/>
</dbReference>
<dbReference type="Proteomes" id="UP000887566">
    <property type="component" value="Unplaced"/>
</dbReference>
<proteinExistence type="inferred from homology"/>
<evidence type="ECO:0000313" key="13">
    <source>
        <dbReference type="WBParaSite" id="PSAMB.scaffold1739size28253.g14752.t1"/>
    </source>
</evidence>
<keyword evidence="12" id="KW-1185">Reference proteome</keyword>
<evidence type="ECO:0000256" key="6">
    <source>
        <dbReference type="ARBA" id="ARBA00031471"/>
    </source>
</evidence>
<dbReference type="PANTHER" id="PTHR12100">
    <property type="entry name" value="SEC10"/>
    <property type="match status" value="1"/>
</dbReference>
<dbReference type="WBParaSite" id="PSAMB.scaffold1739size28253.g14752.t1">
    <property type="protein sequence ID" value="PSAMB.scaffold1739size28253.g14752.t1"/>
    <property type="gene ID" value="PSAMB.scaffold1739size28253.g14752"/>
</dbReference>
<dbReference type="InterPro" id="IPR048627">
    <property type="entry name" value="Sec10_HB"/>
</dbReference>
<feature type="repeat" description="TPR" evidence="7">
    <location>
        <begin position="683"/>
        <end position="716"/>
    </location>
</feature>
<evidence type="ECO:0000256" key="7">
    <source>
        <dbReference type="PROSITE-ProRule" id="PRU00339"/>
    </source>
</evidence>
<dbReference type="Gene3D" id="1.25.40.10">
    <property type="entry name" value="Tetratricopeptide repeat domain"/>
    <property type="match status" value="1"/>
</dbReference>
<dbReference type="InterPro" id="IPR019734">
    <property type="entry name" value="TPR_rpt"/>
</dbReference>
<dbReference type="InterPro" id="IPR009976">
    <property type="entry name" value="Sec10-like"/>
</dbReference>
<reference evidence="13" key="1">
    <citation type="submission" date="2022-11" db="UniProtKB">
        <authorList>
            <consortium name="WormBaseParasite"/>
        </authorList>
    </citation>
    <scope>IDENTIFICATION</scope>
</reference>
<dbReference type="Pfam" id="PF13414">
    <property type="entry name" value="TPR_11"/>
    <property type="match status" value="1"/>
</dbReference>